<evidence type="ECO:0000256" key="4">
    <source>
        <dbReference type="PROSITE-ProRule" id="PRU01161"/>
    </source>
</evidence>
<keyword evidence="3 4" id="KW-0443">Lipid metabolism</keyword>
<dbReference type="InterPro" id="IPR016035">
    <property type="entry name" value="Acyl_Trfase/lysoPLipase"/>
</dbReference>
<evidence type="ECO:0000256" key="5">
    <source>
        <dbReference type="SAM" id="MobiDB-lite"/>
    </source>
</evidence>
<proteinExistence type="predicted"/>
<dbReference type="HOGENOM" id="CLU_047251_2_1_0"/>
<dbReference type="EMBL" id="CP002049">
    <property type="protein sequence ID" value="ADI14237.1"/>
    <property type="molecule type" value="Genomic_DNA"/>
</dbReference>
<organism evidence="7 8">
    <name type="scientific">Truepera radiovictrix (strain DSM 17093 / CIP 108686 / LMG 22925 / RQ-24)</name>
    <dbReference type="NCBI Taxonomy" id="649638"/>
    <lineage>
        <taxon>Bacteria</taxon>
        <taxon>Thermotogati</taxon>
        <taxon>Deinococcota</taxon>
        <taxon>Deinococci</taxon>
        <taxon>Trueperales</taxon>
        <taxon>Trueperaceae</taxon>
        <taxon>Truepera</taxon>
    </lineage>
</organism>
<feature type="active site" description="Nucleophile" evidence="4">
    <location>
        <position position="84"/>
    </location>
</feature>
<feature type="compositionally biased region" description="Low complexity" evidence="5">
    <location>
        <begin position="25"/>
        <end position="39"/>
    </location>
</feature>
<evidence type="ECO:0000256" key="1">
    <source>
        <dbReference type="ARBA" id="ARBA00022801"/>
    </source>
</evidence>
<protein>
    <submittedName>
        <fullName evidence="7">Patatin</fullName>
    </submittedName>
</protein>
<dbReference type="Pfam" id="PF01734">
    <property type="entry name" value="Patatin"/>
    <property type="match status" value="1"/>
</dbReference>
<dbReference type="eggNOG" id="COG1752">
    <property type="taxonomic scope" value="Bacteria"/>
</dbReference>
<evidence type="ECO:0000313" key="7">
    <source>
        <dbReference type="EMBL" id="ADI14237.1"/>
    </source>
</evidence>
<evidence type="ECO:0000313" key="8">
    <source>
        <dbReference type="Proteomes" id="UP000000379"/>
    </source>
</evidence>
<gene>
    <name evidence="7" type="ordered locus">Trad_1110</name>
</gene>
<evidence type="ECO:0000259" key="6">
    <source>
        <dbReference type="PROSITE" id="PS51635"/>
    </source>
</evidence>
<dbReference type="GO" id="GO:0016787">
    <property type="term" value="F:hydrolase activity"/>
    <property type="evidence" value="ECO:0007669"/>
    <property type="project" value="UniProtKB-UniRule"/>
</dbReference>
<feature type="active site" description="Proton acceptor" evidence="4">
    <location>
        <position position="199"/>
    </location>
</feature>
<evidence type="ECO:0000256" key="3">
    <source>
        <dbReference type="ARBA" id="ARBA00023098"/>
    </source>
</evidence>
<comment type="caution">
    <text evidence="4">Lacks conserved residue(s) required for the propagation of feature annotation.</text>
</comment>
<dbReference type="PANTHER" id="PTHR14226:SF76">
    <property type="entry name" value="NTE FAMILY PROTEIN RSSA"/>
    <property type="match status" value="1"/>
</dbReference>
<dbReference type="SUPFAM" id="SSF52151">
    <property type="entry name" value="FabD/lysophospholipase-like"/>
    <property type="match status" value="1"/>
</dbReference>
<dbReference type="PROSITE" id="PS51635">
    <property type="entry name" value="PNPLA"/>
    <property type="match status" value="1"/>
</dbReference>
<dbReference type="PANTHER" id="PTHR14226">
    <property type="entry name" value="NEUROPATHY TARGET ESTERASE/SWISS CHEESE D.MELANOGASTER"/>
    <property type="match status" value="1"/>
</dbReference>
<dbReference type="Gene3D" id="3.40.1090.10">
    <property type="entry name" value="Cytosolic phospholipase A2 catalytic domain"/>
    <property type="match status" value="2"/>
</dbReference>
<keyword evidence="1 4" id="KW-0378">Hydrolase</keyword>
<evidence type="ECO:0000256" key="2">
    <source>
        <dbReference type="ARBA" id="ARBA00022963"/>
    </source>
</evidence>
<keyword evidence="8" id="KW-1185">Reference proteome</keyword>
<dbReference type="KEGG" id="tra:Trad_1110"/>
<reference evidence="8" key="1">
    <citation type="submission" date="2010-05" db="EMBL/GenBank/DDBJ databases">
        <title>The complete genome of Truepera radiovictris DSM 17093.</title>
        <authorList>
            <consortium name="US DOE Joint Genome Institute (JGI-PGF)"/>
            <person name="Lucas S."/>
            <person name="Copeland A."/>
            <person name="Lapidus A."/>
            <person name="Glavina del Rio T."/>
            <person name="Dalin E."/>
            <person name="Tice H."/>
            <person name="Bruce D."/>
            <person name="Goodwin L."/>
            <person name="Pitluck S."/>
            <person name="Kyrpides N."/>
            <person name="Mavromatis K."/>
            <person name="Ovchinnikova G."/>
            <person name="Munk A.C."/>
            <person name="Detter J.C."/>
            <person name="Han C."/>
            <person name="Tapia R."/>
            <person name="Land M."/>
            <person name="Hauser L."/>
            <person name="Markowitz V."/>
            <person name="Cheng J.-F."/>
            <person name="Hugenholtz P."/>
            <person name="Woyke T."/>
            <person name="Wu D."/>
            <person name="Tindall B."/>
            <person name="Pomrenke H.G."/>
            <person name="Brambilla E."/>
            <person name="Klenk H.-P."/>
            <person name="Eisen J.A."/>
        </authorList>
    </citation>
    <scope>NUCLEOTIDE SEQUENCE [LARGE SCALE GENOMIC DNA]</scope>
    <source>
        <strain evidence="8">DSM 17093 / CIP 108686 / LMG 22925 / RQ-24</strain>
    </source>
</reference>
<accession>D7CVX4</accession>
<dbReference type="InterPro" id="IPR002641">
    <property type="entry name" value="PNPLA_dom"/>
</dbReference>
<dbReference type="InterPro" id="IPR050301">
    <property type="entry name" value="NTE"/>
</dbReference>
<feature type="short sequence motif" description="GXSXG" evidence="4">
    <location>
        <begin position="82"/>
        <end position="86"/>
    </location>
</feature>
<feature type="short sequence motif" description="DGA/G" evidence="4">
    <location>
        <begin position="199"/>
        <end position="201"/>
    </location>
</feature>
<dbReference type="AlphaFoldDB" id="D7CVX4"/>
<sequence length="337" mass="35745">MPAGTQAPNEALSYTERVSDPTSDPTAAPLSVAPLSAPTAERSAPATRIGVALGGGSARGYAHIGALAALERHGLVPDLVVGTSFGAIIGALYAAGLSPAQIAETATSVRLRDLWRVLDFGLHRAALFHGDRLEAYLDALLEGRHFSDLTRDFAVIATDLTSGERVTLQSGPLARALRASASMPGVFAPVPWEDRRLVDGGLGSPMPLSTLEGYDVDLAIGIGVGLEGTESGAIRLAQRCLKAPWGQRVYLSLRDRPGDHPLRQLGRSFAHTLTAWQSAQALSEEDLYVHAKPPIHWLNFHRAQDAILAGEAALERFIPRIQGALEALASDREPVGL</sequence>
<dbReference type="OrthoDB" id="5290098at2"/>
<feature type="domain" description="PNPLA" evidence="6">
    <location>
        <begin position="51"/>
        <end position="212"/>
    </location>
</feature>
<dbReference type="GO" id="GO:0016042">
    <property type="term" value="P:lipid catabolic process"/>
    <property type="evidence" value="ECO:0007669"/>
    <property type="project" value="UniProtKB-UniRule"/>
</dbReference>
<name>D7CVX4_TRURR</name>
<feature type="region of interest" description="Disordered" evidence="5">
    <location>
        <begin position="1"/>
        <end position="39"/>
    </location>
</feature>
<keyword evidence="2 4" id="KW-0442">Lipid degradation</keyword>
<dbReference type="Proteomes" id="UP000000379">
    <property type="component" value="Chromosome"/>
</dbReference>
<reference evidence="7 8" key="2">
    <citation type="journal article" date="2011" name="Stand. Genomic Sci.">
        <title>Complete genome sequence of Truepera radiovictrix type strain (RQ-24).</title>
        <authorList>
            <person name="Ivanova N."/>
            <person name="Rohde C."/>
            <person name="Munk C."/>
            <person name="Nolan M."/>
            <person name="Lucas S."/>
            <person name="Del Rio T.G."/>
            <person name="Tice H."/>
            <person name="Deshpande S."/>
            <person name="Cheng J.F."/>
            <person name="Tapia R."/>
            <person name="Han C."/>
            <person name="Goodwin L."/>
            <person name="Pitluck S."/>
            <person name="Liolios K."/>
            <person name="Mavromatis K."/>
            <person name="Mikhailova N."/>
            <person name="Pati A."/>
            <person name="Chen A."/>
            <person name="Palaniappan K."/>
            <person name="Land M."/>
            <person name="Hauser L."/>
            <person name="Chang Y.J."/>
            <person name="Jeffries C.D."/>
            <person name="Brambilla E."/>
            <person name="Rohde M."/>
            <person name="Goker M."/>
            <person name="Tindall B.J."/>
            <person name="Woyke T."/>
            <person name="Bristow J."/>
            <person name="Eisen J.A."/>
            <person name="Markowitz V."/>
            <person name="Hugenholtz P."/>
            <person name="Kyrpides N.C."/>
            <person name="Klenk H.P."/>
            <person name="Lapidus A."/>
        </authorList>
    </citation>
    <scope>NUCLEOTIDE SEQUENCE [LARGE SCALE GENOMIC DNA]</scope>
    <source>
        <strain evidence="8">DSM 17093 / CIP 108686 / LMG 22925 / RQ-24</strain>
    </source>
</reference>